<dbReference type="Pfam" id="PF08239">
    <property type="entry name" value="SH3_3"/>
    <property type="match status" value="1"/>
</dbReference>
<dbReference type="Gene3D" id="2.30.30.40">
    <property type="entry name" value="SH3 Domains"/>
    <property type="match status" value="1"/>
</dbReference>
<dbReference type="CDD" id="cd12797">
    <property type="entry name" value="M23_peptidase"/>
    <property type="match status" value="1"/>
</dbReference>
<dbReference type="eggNOG" id="COG0739">
    <property type="taxonomic scope" value="Bacteria"/>
</dbReference>
<evidence type="ECO:0000313" key="3">
    <source>
        <dbReference type="EMBL" id="KEO85270.1"/>
    </source>
</evidence>
<sequence>MKNWKKYLLPLFAIALMFVSMFPSAASAAPAFQMPFPCGQVWEGQTRTDHSPANAVDLNRADDLGDTVVASAAGTVSVVKDLGSTSYGKYIVIDHGNGWTTYYAHLNTQTVSVGQSVKQGQKIGTVGSTGGSTGPHLHFEERSNGVTQKIVWNGAEILYWGTKNYTSKNSCTSSGVAGTVNTAGADLNVRSGPSTTYSIVGSVADNQKVTIYCQEKGQSVTGTYGTTTLWDKISSTSNQYISDAYVYTGSDGQVAPTCP</sequence>
<dbReference type="InterPro" id="IPR016047">
    <property type="entry name" value="M23ase_b-sheet_dom"/>
</dbReference>
<reference evidence="3 4" key="1">
    <citation type="journal article" date="2013" name="Int. J. Syst. Evol. Microbiol.">
        <title>Tumebacillus flagellatus sp. nov., an alpha-amylase/pullulanase-producing bacterium isolated from cassava wastewater.</title>
        <authorList>
            <person name="Wang Q."/>
            <person name="Xie N."/>
            <person name="Qin Y."/>
            <person name="Shen N."/>
            <person name="Zhu J."/>
            <person name="Mi H."/>
            <person name="Huang R."/>
        </authorList>
    </citation>
    <scope>NUCLEOTIDE SEQUENCE [LARGE SCALE GENOMIC DNA]</scope>
    <source>
        <strain evidence="3 4">GST4</strain>
    </source>
</reference>
<dbReference type="InterPro" id="IPR011055">
    <property type="entry name" value="Dup_hybrid_motif"/>
</dbReference>
<protein>
    <submittedName>
        <fullName evidence="3">Metalloendopeptidase</fullName>
    </submittedName>
</protein>
<dbReference type="PANTHER" id="PTHR21666:SF270">
    <property type="entry name" value="MUREIN HYDROLASE ACTIVATOR ENVC"/>
    <property type="match status" value="1"/>
</dbReference>
<organism evidence="3 4">
    <name type="scientific">Tumebacillus flagellatus</name>
    <dbReference type="NCBI Taxonomy" id="1157490"/>
    <lineage>
        <taxon>Bacteria</taxon>
        <taxon>Bacillati</taxon>
        <taxon>Bacillota</taxon>
        <taxon>Bacilli</taxon>
        <taxon>Bacillales</taxon>
        <taxon>Alicyclobacillaceae</taxon>
        <taxon>Tumebacillus</taxon>
    </lineage>
</organism>
<dbReference type="InterPro" id="IPR003646">
    <property type="entry name" value="SH3-like_bac-type"/>
</dbReference>
<dbReference type="Pfam" id="PF01551">
    <property type="entry name" value="Peptidase_M23"/>
    <property type="match status" value="1"/>
</dbReference>
<evidence type="ECO:0000313" key="4">
    <source>
        <dbReference type="Proteomes" id="UP000027931"/>
    </source>
</evidence>
<dbReference type="PANTHER" id="PTHR21666">
    <property type="entry name" value="PEPTIDASE-RELATED"/>
    <property type="match status" value="1"/>
</dbReference>
<feature type="chain" id="PRO_5001698252" evidence="1">
    <location>
        <begin position="29"/>
        <end position="259"/>
    </location>
</feature>
<dbReference type="AlphaFoldDB" id="A0A074LXV3"/>
<feature type="signal peptide" evidence="1">
    <location>
        <begin position="1"/>
        <end position="28"/>
    </location>
</feature>
<keyword evidence="1" id="KW-0732">Signal</keyword>
<accession>A0A074LXV3</accession>
<dbReference type="Gene3D" id="2.70.70.10">
    <property type="entry name" value="Glucose Permease (Domain IIA)"/>
    <property type="match status" value="1"/>
</dbReference>
<comment type="caution">
    <text evidence="3">The sequence shown here is derived from an EMBL/GenBank/DDBJ whole genome shotgun (WGS) entry which is preliminary data.</text>
</comment>
<dbReference type="PROSITE" id="PS51781">
    <property type="entry name" value="SH3B"/>
    <property type="match status" value="1"/>
</dbReference>
<dbReference type="GO" id="GO:0004222">
    <property type="term" value="F:metalloendopeptidase activity"/>
    <property type="evidence" value="ECO:0007669"/>
    <property type="project" value="TreeGrafter"/>
</dbReference>
<evidence type="ECO:0000256" key="1">
    <source>
        <dbReference type="SAM" id="SignalP"/>
    </source>
</evidence>
<name>A0A074LXV3_9BACL</name>
<keyword evidence="4" id="KW-1185">Reference proteome</keyword>
<dbReference type="EMBL" id="JMIR01000001">
    <property type="protein sequence ID" value="KEO85270.1"/>
    <property type="molecule type" value="Genomic_DNA"/>
</dbReference>
<feature type="domain" description="SH3b" evidence="2">
    <location>
        <begin position="177"/>
        <end position="250"/>
    </location>
</feature>
<gene>
    <name evidence="3" type="ORF">EL26_01550</name>
</gene>
<dbReference type="InterPro" id="IPR050570">
    <property type="entry name" value="Cell_wall_metabolism_enzyme"/>
</dbReference>
<dbReference type="OrthoDB" id="9805070at2"/>
<dbReference type="Proteomes" id="UP000027931">
    <property type="component" value="Unassembled WGS sequence"/>
</dbReference>
<dbReference type="eggNOG" id="COG4991">
    <property type="taxonomic scope" value="Bacteria"/>
</dbReference>
<evidence type="ECO:0000259" key="2">
    <source>
        <dbReference type="PROSITE" id="PS51781"/>
    </source>
</evidence>
<dbReference type="STRING" id="1157490.EL26_01550"/>
<dbReference type="SUPFAM" id="SSF51261">
    <property type="entry name" value="Duplicated hybrid motif"/>
    <property type="match status" value="1"/>
</dbReference>
<dbReference type="RefSeq" id="WP_038083598.1">
    <property type="nucleotide sequence ID" value="NZ_JMIR01000001.1"/>
</dbReference>
<proteinExistence type="predicted"/>